<evidence type="ECO:0000256" key="1">
    <source>
        <dbReference type="ARBA" id="ARBA00023015"/>
    </source>
</evidence>
<dbReference type="InterPro" id="IPR036271">
    <property type="entry name" value="Tet_transcr_reg_TetR-rel_C_sf"/>
</dbReference>
<dbReference type="Gene3D" id="1.10.10.60">
    <property type="entry name" value="Homeodomain-like"/>
    <property type="match status" value="1"/>
</dbReference>
<dbReference type="SUPFAM" id="SSF48498">
    <property type="entry name" value="Tetracyclin repressor-like, C-terminal domain"/>
    <property type="match status" value="1"/>
</dbReference>
<sequence length="207" mass="22368">MRSRRGGRPEAAETARLGGTILAAAEAAFLKFGFSKASIQAIAAAAGTSKQTVFARFGSKERLFIEVSNALLRERFSAEPSRGAPVRDKLIEVAAQALDAMLDPKMVMMFSIIMGEAKRFPELARLADEDSTFPGRERMLAIIAEAAAAGEVRCTDPRRAMLMLQDMVLSSPLRAAIAGADDMPADARRNWVTDAVDIFMDGLRSSN</sequence>
<dbReference type="Pfam" id="PF00440">
    <property type="entry name" value="TetR_N"/>
    <property type="match status" value="1"/>
</dbReference>
<keyword evidence="2 4" id="KW-0238">DNA-binding</keyword>
<evidence type="ECO:0000256" key="2">
    <source>
        <dbReference type="ARBA" id="ARBA00023125"/>
    </source>
</evidence>
<dbReference type="InterPro" id="IPR001647">
    <property type="entry name" value="HTH_TetR"/>
</dbReference>
<feature type="domain" description="HTH tetR-type" evidence="5">
    <location>
        <begin position="15"/>
        <end position="75"/>
    </location>
</feature>
<dbReference type="RefSeq" id="WP_082919570.1">
    <property type="nucleotide sequence ID" value="NZ_JBHSFZ010000030.1"/>
</dbReference>
<keyword evidence="3" id="KW-0804">Transcription</keyword>
<dbReference type="PANTHER" id="PTHR30055">
    <property type="entry name" value="HTH-TYPE TRANSCRIPTIONAL REGULATOR RUTR"/>
    <property type="match status" value="1"/>
</dbReference>
<dbReference type="PANTHER" id="PTHR30055:SF234">
    <property type="entry name" value="HTH-TYPE TRANSCRIPTIONAL REGULATOR BETI"/>
    <property type="match status" value="1"/>
</dbReference>
<organism evidence="6 7">
    <name type="scientific">Sphingobium tyrosinilyticum</name>
    <dbReference type="NCBI Taxonomy" id="2715436"/>
    <lineage>
        <taxon>Bacteria</taxon>
        <taxon>Pseudomonadati</taxon>
        <taxon>Pseudomonadota</taxon>
        <taxon>Alphaproteobacteria</taxon>
        <taxon>Sphingomonadales</taxon>
        <taxon>Sphingomonadaceae</taxon>
        <taxon>Sphingobium</taxon>
    </lineage>
</organism>
<dbReference type="SUPFAM" id="SSF46689">
    <property type="entry name" value="Homeodomain-like"/>
    <property type="match status" value="1"/>
</dbReference>
<dbReference type="PRINTS" id="PR00455">
    <property type="entry name" value="HTHTETR"/>
</dbReference>
<evidence type="ECO:0000313" key="6">
    <source>
        <dbReference type="EMBL" id="MFC4595287.1"/>
    </source>
</evidence>
<evidence type="ECO:0000313" key="7">
    <source>
        <dbReference type="Proteomes" id="UP001595957"/>
    </source>
</evidence>
<evidence type="ECO:0000256" key="3">
    <source>
        <dbReference type="ARBA" id="ARBA00023163"/>
    </source>
</evidence>
<keyword evidence="7" id="KW-1185">Reference proteome</keyword>
<dbReference type="InterPro" id="IPR009057">
    <property type="entry name" value="Homeodomain-like_sf"/>
</dbReference>
<reference evidence="7" key="1">
    <citation type="journal article" date="2019" name="Int. J. Syst. Evol. Microbiol.">
        <title>The Global Catalogue of Microorganisms (GCM) 10K type strain sequencing project: providing services to taxonomists for standard genome sequencing and annotation.</title>
        <authorList>
            <consortium name="The Broad Institute Genomics Platform"/>
            <consortium name="The Broad Institute Genome Sequencing Center for Infectious Disease"/>
            <person name="Wu L."/>
            <person name="Ma J."/>
        </authorList>
    </citation>
    <scope>NUCLEOTIDE SEQUENCE [LARGE SCALE GENOMIC DNA]</scope>
    <source>
        <strain evidence="7">NBRC 103632</strain>
    </source>
</reference>
<comment type="caution">
    <text evidence="6">The sequence shown here is derived from an EMBL/GenBank/DDBJ whole genome shotgun (WGS) entry which is preliminary data.</text>
</comment>
<accession>A0ABV9F117</accession>
<evidence type="ECO:0000256" key="4">
    <source>
        <dbReference type="PROSITE-ProRule" id="PRU00335"/>
    </source>
</evidence>
<feature type="DNA-binding region" description="H-T-H motif" evidence="4">
    <location>
        <begin position="38"/>
        <end position="57"/>
    </location>
</feature>
<dbReference type="Gene3D" id="1.10.357.10">
    <property type="entry name" value="Tetracycline Repressor, domain 2"/>
    <property type="match status" value="1"/>
</dbReference>
<evidence type="ECO:0000259" key="5">
    <source>
        <dbReference type="PROSITE" id="PS50977"/>
    </source>
</evidence>
<dbReference type="PROSITE" id="PS50977">
    <property type="entry name" value="HTH_TETR_2"/>
    <property type="match status" value="1"/>
</dbReference>
<keyword evidence="1" id="KW-0805">Transcription regulation</keyword>
<gene>
    <name evidence="6" type="ORF">ACFO3E_13950</name>
</gene>
<dbReference type="Proteomes" id="UP001595957">
    <property type="component" value="Unassembled WGS sequence"/>
</dbReference>
<proteinExistence type="predicted"/>
<protein>
    <submittedName>
        <fullName evidence="6">TetR/AcrR family transcriptional regulator C-terminal domain-containing protein</fullName>
    </submittedName>
</protein>
<dbReference type="Pfam" id="PF14246">
    <property type="entry name" value="TetR_C_7"/>
    <property type="match status" value="1"/>
</dbReference>
<dbReference type="InterPro" id="IPR050109">
    <property type="entry name" value="HTH-type_TetR-like_transc_reg"/>
</dbReference>
<name>A0ABV9F117_9SPHN</name>
<dbReference type="InterPro" id="IPR039536">
    <property type="entry name" value="TetR_C_Proteobacteria"/>
</dbReference>
<dbReference type="EMBL" id="JBHSFZ010000030">
    <property type="protein sequence ID" value="MFC4595287.1"/>
    <property type="molecule type" value="Genomic_DNA"/>
</dbReference>